<evidence type="ECO:0000313" key="3">
    <source>
        <dbReference type="Proteomes" id="UP000289775"/>
    </source>
</evidence>
<dbReference type="OrthoDB" id="1118003at2"/>
<name>A0A444W962_9FLAO</name>
<protein>
    <submittedName>
        <fullName evidence="2">Putative outer membrane protein, OmpA family</fullName>
    </submittedName>
</protein>
<feature type="chain" id="PRO_5019368370" evidence="1">
    <location>
        <begin position="21"/>
        <end position="163"/>
    </location>
</feature>
<reference evidence="2 3" key="1">
    <citation type="submission" date="2014-12" db="EMBL/GenBank/DDBJ databases">
        <title>Genome sequence of Flavobacterium beibuense RSKm HC5.</title>
        <authorList>
            <person name="Kim J.F."/>
            <person name="Song J.Y."/>
            <person name="Kwak M.-J."/>
            <person name="Lee S.-W."/>
        </authorList>
    </citation>
    <scope>NUCLEOTIDE SEQUENCE [LARGE SCALE GENOMIC DNA]</scope>
    <source>
        <strain evidence="2 3">RSKm HC5</strain>
    </source>
</reference>
<dbReference type="EMBL" id="JUIW01000007">
    <property type="protein sequence ID" value="RYJ42437.1"/>
    <property type="molecule type" value="Genomic_DNA"/>
</dbReference>
<evidence type="ECO:0000256" key="1">
    <source>
        <dbReference type="SAM" id="SignalP"/>
    </source>
</evidence>
<organism evidence="2 3">
    <name type="scientific">Flavobacterium beibuense</name>
    <dbReference type="NCBI Taxonomy" id="657326"/>
    <lineage>
        <taxon>Bacteria</taxon>
        <taxon>Pseudomonadati</taxon>
        <taxon>Bacteroidota</taxon>
        <taxon>Flavobacteriia</taxon>
        <taxon>Flavobacteriales</taxon>
        <taxon>Flavobacteriaceae</taxon>
        <taxon>Flavobacterium</taxon>
    </lineage>
</organism>
<keyword evidence="3" id="KW-1185">Reference proteome</keyword>
<dbReference type="InterPro" id="IPR046588">
    <property type="entry name" value="DUF6646"/>
</dbReference>
<dbReference type="Proteomes" id="UP000289775">
    <property type="component" value="Unassembled WGS sequence"/>
</dbReference>
<feature type="signal peptide" evidence="1">
    <location>
        <begin position="1"/>
        <end position="20"/>
    </location>
</feature>
<accession>A0A444W962</accession>
<dbReference type="Pfam" id="PF20351">
    <property type="entry name" value="DUF6646"/>
    <property type="match status" value="1"/>
</dbReference>
<sequence length="163" mass="17522">MKKIIVVAALFAANFLSAQAFNGKGDTKLQIGATLQDGGSGIAGTVDFGLGDNLSFGFQAGYMLGADEILGEKADFVDRVDAKVRLNANLSDVIGLEQLDIYPGLNLGIHNFGAHLGFRYFFTDGFGLYTESSIPIATYKSSPEGFDKYNNQFVWQIGASFNL</sequence>
<proteinExistence type="predicted"/>
<comment type="caution">
    <text evidence="2">The sequence shown here is derived from an EMBL/GenBank/DDBJ whole genome shotgun (WGS) entry which is preliminary data.</text>
</comment>
<evidence type="ECO:0000313" key="2">
    <source>
        <dbReference type="EMBL" id="RYJ42437.1"/>
    </source>
</evidence>
<gene>
    <name evidence="2" type="ORF">NU09_2223</name>
</gene>
<dbReference type="AlphaFoldDB" id="A0A444W962"/>
<keyword evidence="1" id="KW-0732">Signal</keyword>
<dbReference type="RefSeq" id="WP_129751339.1">
    <property type="nucleotide sequence ID" value="NZ_JUIW01000007.1"/>
</dbReference>